<accession>A0A8S3Z1G1</accession>
<evidence type="ECO:0000313" key="6">
    <source>
        <dbReference type="Proteomes" id="UP000678393"/>
    </source>
</evidence>
<protein>
    <recommendedName>
        <fullName evidence="4">RCC1-like domain-containing protein</fullName>
    </recommendedName>
</protein>
<dbReference type="PROSITE" id="PS50012">
    <property type="entry name" value="RCC1_3"/>
    <property type="match status" value="6"/>
</dbReference>
<dbReference type="SUPFAM" id="SSF50978">
    <property type="entry name" value="WD40 repeat-like"/>
    <property type="match status" value="1"/>
</dbReference>
<dbReference type="Gene3D" id="2.130.10.30">
    <property type="entry name" value="Regulator of chromosome condensation 1/beta-lactamase-inhibitor protein II"/>
    <property type="match status" value="2"/>
</dbReference>
<feature type="repeat" description="RCC1" evidence="2">
    <location>
        <begin position="811"/>
        <end position="865"/>
    </location>
</feature>
<sequence>MYGLFEFVRLLTVNPQQSRQTRRKIDIKKFAWKEEGEVSLLALMCSNDYILLHYNNTGRPPVVKQLPWFHEKPVGFMCFDPTLTWLLLVTEATQEIFIIPAVSIVDSSAIINQIFKTDDVTVRKFKATSGHITCGLWWQTLDGRQIAVIATNAGEILFIDLMNGKECKELTLDMSISDLSLSLDDLQMNTTLLITTSNGGQWRLMLESRIAFSRYSPDMEINDMSYENIDTYSVPPCSILDSPEDDNALFTPTRFQHFQPPTMLRPQYARGHHFITAHCTLSSTLQVLDSDAEHSPLFVYKLPVGAESVILTDKLIFAVIHHSRDRKLIILSNQKSENSVDEHQDFSNEAVVQEFTLPEGEHLIGVERKHYPFYYHEHHESEWLKRVRSGSVSGPSKHLSQSLDSPVLDIPVTTHTVLEGCIVVTDCSVYEIRPRISPERLFLHLALTLPDTASAENLAISIGLDLTSLSELAADFMLKQSCFSKALKLYTLSKCSATRRTGGLARHGCISETMIHLRQVLSSSNFELNTSERKYLSNMLLHCFIYQMNNPGQAAANIRAGLSDFLLGSFSFDEKSALNLLSDYGEVELLLSFAKARGLVVDALNSLVKFQTFSAVPFSALNDLVQRGFTAHLIQSGLGSLLPCLPPEDIVKLLITRPQLAIQNYSLLRRLIPSLKYDQLLELARIFDPSKSVMRGTLLRLQSSRRRANSLTSICSTASETLDVTSDQRELNAESLIKFFLLVVLHLNHCRRQSPTYKLPALNFSSIVSSPADSVREMSRDQPSGDVHRKLSVQFQPVSCGPKHSAVVRNGDLYTWGRSQQGRLGHGELSQSVCPPMRVETLHMLQLKVDAVACGNEHTLALTQQGVYGWGGSKYGQVGVGTRHIYRRPMLLETLQSETVVAVECGHYHSLALTTDNQVYSWGWGVHGQLGHGHPEDCLIPTHVHHLMNVAVVKLSAGYAHTLVLTELGDVWTFGCGYFGQLGLGTNSKSSVPQKVNLSEGQIVAIGTKYFHSVAVSANNKVFLWGLHPHNLRQVASSLRGSKHAGMYVPEQTSFLHPAEVDTTYVHGKITKVCCGSLHTILLTDDGGLFVWGRNLEGQLGTGTRQDERVPKMLTSINDQHIISVASGGEFNIAFDAEGGLWVWGKNESGQLGHARTKKDTQRNYRLSAPGHSRGISSQGHGSEINTPSMLKGLPQSDVSNPHWISVLASIQNENLWMDNLVLESEYTLDNLPDLGDLGADVYDSCVVPVTLKTLDNICETSFCLQKSVDLRDWQTAGHISSIEENIIQALYYRLRVVTERMGEMDQEEVISLWAQLIEHHIRLVQELSPETGTNKELQQLCSHAFYCWQMYNFPIEKLETIFSEHLPKLAPWLVEVVLRQSSEEQTSQAPGSPFSTHFSLRVLKTVMSLSTSSKGSSEWERDWLEMLQGTTISDSLSLRRVHQHQGKRTPRDRLWTDILRNMKKEMGAITLTSSHLEHLSEAQLRHG</sequence>
<feature type="repeat" description="RCC1" evidence="2">
    <location>
        <begin position="1020"/>
        <end position="1086"/>
    </location>
</feature>
<name>A0A8S3Z1G1_9EUPU</name>
<dbReference type="Pfam" id="PF00415">
    <property type="entry name" value="RCC1"/>
    <property type="match status" value="2"/>
</dbReference>
<evidence type="ECO:0000256" key="2">
    <source>
        <dbReference type="PROSITE-ProRule" id="PRU00235"/>
    </source>
</evidence>
<feature type="repeat" description="RCC1" evidence="2">
    <location>
        <begin position="969"/>
        <end position="1019"/>
    </location>
</feature>
<evidence type="ECO:0000259" key="4">
    <source>
        <dbReference type="Pfam" id="PF25390"/>
    </source>
</evidence>
<dbReference type="OrthoDB" id="16281at2759"/>
<feature type="repeat" description="RCC1" evidence="2">
    <location>
        <begin position="1087"/>
        <end position="1138"/>
    </location>
</feature>
<feature type="non-terminal residue" evidence="5">
    <location>
        <position position="1"/>
    </location>
</feature>
<proteinExistence type="predicted"/>
<keyword evidence="1" id="KW-0677">Repeat</keyword>
<feature type="region of interest" description="Disordered" evidence="3">
    <location>
        <begin position="1169"/>
        <end position="1193"/>
    </location>
</feature>
<organism evidence="5 6">
    <name type="scientific">Candidula unifasciata</name>
    <dbReference type="NCBI Taxonomy" id="100452"/>
    <lineage>
        <taxon>Eukaryota</taxon>
        <taxon>Metazoa</taxon>
        <taxon>Spiralia</taxon>
        <taxon>Lophotrochozoa</taxon>
        <taxon>Mollusca</taxon>
        <taxon>Gastropoda</taxon>
        <taxon>Heterobranchia</taxon>
        <taxon>Euthyneura</taxon>
        <taxon>Panpulmonata</taxon>
        <taxon>Eupulmonata</taxon>
        <taxon>Stylommatophora</taxon>
        <taxon>Helicina</taxon>
        <taxon>Helicoidea</taxon>
        <taxon>Geomitridae</taxon>
        <taxon>Candidula</taxon>
    </lineage>
</organism>
<feature type="domain" description="RCC1-like" evidence="4">
    <location>
        <begin position="941"/>
        <end position="1162"/>
    </location>
</feature>
<comment type="caution">
    <text evidence="5">The sequence shown here is derived from an EMBL/GenBank/DDBJ whole genome shotgun (WGS) entry which is preliminary data.</text>
</comment>
<dbReference type="EMBL" id="CAJHNH020001452">
    <property type="protein sequence ID" value="CAG5123144.1"/>
    <property type="molecule type" value="Genomic_DNA"/>
</dbReference>
<dbReference type="InterPro" id="IPR000408">
    <property type="entry name" value="Reg_chr_condens"/>
</dbReference>
<dbReference type="InterPro" id="IPR051625">
    <property type="entry name" value="Signaling_Regulatory_Domain"/>
</dbReference>
<dbReference type="InterPro" id="IPR036322">
    <property type="entry name" value="WD40_repeat_dom_sf"/>
</dbReference>
<evidence type="ECO:0000256" key="1">
    <source>
        <dbReference type="ARBA" id="ARBA00022737"/>
    </source>
</evidence>
<dbReference type="InterPro" id="IPR009091">
    <property type="entry name" value="RCC1/BLIP-II"/>
</dbReference>
<keyword evidence="6" id="KW-1185">Reference proteome</keyword>
<dbReference type="InterPro" id="IPR058923">
    <property type="entry name" value="RCC1-like_dom"/>
</dbReference>
<dbReference type="Proteomes" id="UP000678393">
    <property type="component" value="Unassembled WGS sequence"/>
</dbReference>
<dbReference type="PANTHER" id="PTHR22872">
    <property type="entry name" value="BTK-BINDING PROTEIN-RELATED"/>
    <property type="match status" value="1"/>
</dbReference>
<dbReference type="Pfam" id="PF25390">
    <property type="entry name" value="WD40_RLD"/>
    <property type="match status" value="1"/>
</dbReference>
<evidence type="ECO:0000256" key="3">
    <source>
        <dbReference type="SAM" id="MobiDB-lite"/>
    </source>
</evidence>
<feature type="repeat" description="RCC1" evidence="2">
    <location>
        <begin position="917"/>
        <end position="968"/>
    </location>
</feature>
<reference evidence="5" key="1">
    <citation type="submission" date="2021-04" db="EMBL/GenBank/DDBJ databases">
        <authorList>
            <consortium name="Molecular Ecology Group"/>
        </authorList>
    </citation>
    <scope>NUCLEOTIDE SEQUENCE</scope>
</reference>
<evidence type="ECO:0000313" key="5">
    <source>
        <dbReference type="EMBL" id="CAG5123144.1"/>
    </source>
</evidence>
<feature type="compositionally biased region" description="Polar residues" evidence="3">
    <location>
        <begin position="1175"/>
        <end position="1189"/>
    </location>
</feature>
<dbReference type="PANTHER" id="PTHR22872:SF2">
    <property type="entry name" value="INHIBITOR OF BRUTON TYROSINE KINASE"/>
    <property type="match status" value="1"/>
</dbReference>
<feature type="repeat" description="RCC1" evidence="2">
    <location>
        <begin position="865"/>
        <end position="916"/>
    </location>
</feature>
<gene>
    <name evidence="5" type="ORF">CUNI_LOCUS8702</name>
</gene>
<dbReference type="PRINTS" id="PR00633">
    <property type="entry name" value="RCCNDNSATION"/>
</dbReference>
<dbReference type="SUPFAM" id="SSF50985">
    <property type="entry name" value="RCC1/BLIP-II"/>
    <property type="match status" value="2"/>
</dbReference>
<dbReference type="PROSITE" id="PS00626">
    <property type="entry name" value="RCC1_2"/>
    <property type="match status" value="2"/>
</dbReference>